<feature type="region of interest" description="Disordered" evidence="1">
    <location>
        <begin position="1"/>
        <end position="108"/>
    </location>
</feature>
<reference evidence="2 3" key="1">
    <citation type="submission" date="2024-02" db="EMBL/GenBank/DDBJ databases">
        <title>A draft genome for the cacao thread blight pathogen Marasmius crinis-equi.</title>
        <authorList>
            <person name="Cohen S.P."/>
            <person name="Baruah I.K."/>
            <person name="Amoako-Attah I."/>
            <person name="Bukari Y."/>
            <person name="Meinhardt L.W."/>
            <person name="Bailey B.A."/>
        </authorList>
    </citation>
    <scope>NUCLEOTIDE SEQUENCE [LARGE SCALE GENOMIC DNA]</scope>
    <source>
        <strain evidence="2 3">GH-76</strain>
    </source>
</reference>
<comment type="caution">
    <text evidence="2">The sequence shown here is derived from an EMBL/GenBank/DDBJ whole genome shotgun (WGS) entry which is preliminary data.</text>
</comment>
<evidence type="ECO:0000313" key="3">
    <source>
        <dbReference type="Proteomes" id="UP001465976"/>
    </source>
</evidence>
<name>A0ABR3EP38_9AGAR</name>
<gene>
    <name evidence="2" type="ORF">V5O48_017398</name>
</gene>
<keyword evidence="3" id="KW-1185">Reference proteome</keyword>
<dbReference type="EMBL" id="JBAHYK010002652">
    <property type="protein sequence ID" value="KAL0564645.1"/>
    <property type="molecule type" value="Genomic_DNA"/>
</dbReference>
<accession>A0ABR3EP38</accession>
<feature type="compositionally biased region" description="Basic and acidic residues" evidence="1">
    <location>
        <begin position="53"/>
        <end position="63"/>
    </location>
</feature>
<proteinExistence type="predicted"/>
<evidence type="ECO:0000313" key="2">
    <source>
        <dbReference type="EMBL" id="KAL0564645.1"/>
    </source>
</evidence>
<protein>
    <submittedName>
        <fullName evidence="2">Uncharacterized protein</fullName>
    </submittedName>
</protein>
<organism evidence="2 3">
    <name type="scientific">Marasmius crinis-equi</name>
    <dbReference type="NCBI Taxonomy" id="585013"/>
    <lineage>
        <taxon>Eukaryota</taxon>
        <taxon>Fungi</taxon>
        <taxon>Dikarya</taxon>
        <taxon>Basidiomycota</taxon>
        <taxon>Agaricomycotina</taxon>
        <taxon>Agaricomycetes</taxon>
        <taxon>Agaricomycetidae</taxon>
        <taxon>Agaricales</taxon>
        <taxon>Marasmiineae</taxon>
        <taxon>Marasmiaceae</taxon>
        <taxon>Marasmius</taxon>
    </lineage>
</organism>
<evidence type="ECO:0000256" key="1">
    <source>
        <dbReference type="SAM" id="MobiDB-lite"/>
    </source>
</evidence>
<sequence>MMYAQHTRTQMLPAGTHAAKIREQQRQRQASPNPPTDDVQQDEGVQMPPAETYAEKERQREASPHPPPLLVDISEPPSQPREPELPEADEQRPSTPTPGPDPADGDDIAVLRAQLSAVMMRVAMLEANERVQAEDPPDYVSSYEPS</sequence>
<feature type="compositionally biased region" description="Polar residues" evidence="1">
    <location>
        <begin position="1"/>
        <end position="10"/>
    </location>
</feature>
<feature type="compositionally biased region" description="Basic and acidic residues" evidence="1">
    <location>
        <begin position="81"/>
        <end position="92"/>
    </location>
</feature>
<dbReference type="Proteomes" id="UP001465976">
    <property type="component" value="Unassembled WGS sequence"/>
</dbReference>